<dbReference type="RefSeq" id="WP_009142728.1">
    <property type="nucleotide sequence ID" value="NZ_GL830961.1"/>
</dbReference>
<evidence type="ECO:0008006" key="4">
    <source>
        <dbReference type="Google" id="ProtNLM"/>
    </source>
</evidence>
<dbReference type="PROSITE" id="PS51257">
    <property type="entry name" value="PROKAR_LIPOPROTEIN"/>
    <property type="match status" value="1"/>
</dbReference>
<feature type="compositionally biased region" description="Polar residues" evidence="1">
    <location>
        <begin position="59"/>
        <end position="72"/>
    </location>
</feature>
<reference evidence="2 3" key="1">
    <citation type="submission" date="2011-01" db="EMBL/GenBank/DDBJ databases">
        <authorList>
            <person name="Weinstock G."/>
            <person name="Sodergren E."/>
            <person name="Clifton S."/>
            <person name="Fulton L."/>
            <person name="Fulton B."/>
            <person name="Courtney L."/>
            <person name="Fronick C."/>
            <person name="Harrison M."/>
            <person name="Strong C."/>
            <person name="Farmer C."/>
            <person name="Delahaunty K."/>
            <person name="Markovic C."/>
            <person name="Hall O."/>
            <person name="Minx P."/>
            <person name="Tomlinson C."/>
            <person name="Mitreva M."/>
            <person name="Hou S."/>
            <person name="Chen J."/>
            <person name="Wollam A."/>
            <person name="Pepin K.H."/>
            <person name="Johnson M."/>
            <person name="Bhonagiri V."/>
            <person name="Zhang X."/>
            <person name="Suruliraj S."/>
            <person name="Warren W."/>
            <person name="Chinwalla A."/>
            <person name="Mardis E.R."/>
            <person name="Wilson R.K."/>
        </authorList>
    </citation>
    <scope>NUCLEOTIDE SEQUENCE [LARGE SCALE GENOMIC DNA]</scope>
    <source>
        <strain evidence="3">DSM 22608 / JCM 16073 / KCTC 15190 / YIT 12066</strain>
    </source>
</reference>
<dbReference type="STRING" id="762983.HMPREF9444_00508"/>
<evidence type="ECO:0000313" key="3">
    <source>
        <dbReference type="Proteomes" id="UP000018458"/>
    </source>
</evidence>
<dbReference type="Proteomes" id="UP000018458">
    <property type="component" value="Unassembled WGS sequence"/>
</dbReference>
<accession>E8LIJ0</accession>
<name>E8LIJ0_SUCHY</name>
<comment type="caution">
    <text evidence="2">The sequence shown here is derived from an EMBL/GenBank/DDBJ whole genome shotgun (WGS) entry which is preliminary data.</text>
</comment>
<gene>
    <name evidence="2" type="ORF">HMPREF9444_00508</name>
</gene>
<dbReference type="OrthoDB" id="8550022at2"/>
<sequence length="72" mass="7651">MKFSAVLSLFILCAVSGCGLKYDLYLPEPETVQTVDAKGNSAEQGQLTLFDSSAAAEDNTGSQTSEEITTEE</sequence>
<proteinExistence type="predicted"/>
<dbReference type="EMBL" id="AEVO01000023">
    <property type="protein sequence ID" value="EFY07678.1"/>
    <property type="molecule type" value="Genomic_DNA"/>
</dbReference>
<organism evidence="2 3">
    <name type="scientific">Succinatimonas hippei (strain DSM 22608 / JCM 16073 / KCTC 15190 / YIT 12066)</name>
    <dbReference type="NCBI Taxonomy" id="762983"/>
    <lineage>
        <taxon>Bacteria</taxon>
        <taxon>Pseudomonadati</taxon>
        <taxon>Pseudomonadota</taxon>
        <taxon>Gammaproteobacteria</taxon>
        <taxon>Aeromonadales</taxon>
        <taxon>Succinivibrionaceae</taxon>
        <taxon>Succinatimonas</taxon>
    </lineage>
</organism>
<feature type="region of interest" description="Disordered" evidence="1">
    <location>
        <begin position="49"/>
        <end position="72"/>
    </location>
</feature>
<dbReference type="AlphaFoldDB" id="E8LIJ0"/>
<dbReference type="HOGENOM" id="CLU_2720794_0_0_6"/>
<evidence type="ECO:0000313" key="2">
    <source>
        <dbReference type="EMBL" id="EFY07678.1"/>
    </source>
</evidence>
<evidence type="ECO:0000256" key="1">
    <source>
        <dbReference type="SAM" id="MobiDB-lite"/>
    </source>
</evidence>
<protein>
    <recommendedName>
        <fullName evidence="4">Lipoprotein</fullName>
    </recommendedName>
</protein>
<keyword evidence="3" id="KW-1185">Reference proteome</keyword>